<feature type="transmembrane region" description="Helical" evidence="7">
    <location>
        <begin position="84"/>
        <end position="103"/>
    </location>
</feature>
<dbReference type="PROSITE" id="PS50850">
    <property type="entry name" value="MFS"/>
    <property type="match status" value="1"/>
</dbReference>
<sequence>MSKDQIKKSGLSKEILSAAWAIALGAIAPMLDSTMVNIAIDKLNKDFSTTLDTIQWSITDYVLALAIAVPVSGWLMNKFNGKKILIGAVIAFGVTSVFAGVSWNISSFILFRLLQGFSAGIITPLMSTLLVKTAGREHIGKVMAIVSTPMILGPILGPVIGGFIVQATSWHWIFFINVFIVLIAAPLMMKTLPDFEPFNKNSKLDIFGIINLSLMSAAMIYGITKAADHASFNNSETILWAGIGLALAVIYIVYNRIRKNQTVLPINLFAHKNFLASSVGLLLANIAVMGPMLILPLFFQNFRHFTAIEAALALIPQGVGMLVTRPMIGKMIDRIGAKYVVMASLVLSLIGSIPLIFITDKTSMIWISIILFIRGTSFGGIMLPLTSDAYTGLGSKQLPEAGVGIHIIENLGSSFGTAVIATVVATVMQGLQPTIANGLKGYHAGFLVSTIVLAVIFIPSLFLTHKKAK</sequence>
<dbReference type="InterPro" id="IPR004638">
    <property type="entry name" value="EmrB-like"/>
</dbReference>
<feature type="domain" description="Major facilitator superfamily (MFS) profile" evidence="8">
    <location>
        <begin position="18"/>
        <end position="468"/>
    </location>
</feature>
<comment type="caution">
    <text evidence="9">The sequence shown here is derived from an EMBL/GenBank/DDBJ whole genome shotgun (WGS) entry which is preliminary data.</text>
</comment>
<dbReference type="PANTHER" id="PTHR42718:SF46">
    <property type="entry name" value="BLR6921 PROTEIN"/>
    <property type="match status" value="1"/>
</dbReference>
<evidence type="ECO:0000256" key="5">
    <source>
        <dbReference type="ARBA" id="ARBA00022989"/>
    </source>
</evidence>
<dbReference type="InterPro" id="IPR011701">
    <property type="entry name" value="MFS"/>
</dbReference>
<dbReference type="CDD" id="cd17503">
    <property type="entry name" value="MFS_LmrB_MDR_like"/>
    <property type="match status" value="1"/>
</dbReference>
<feature type="transmembrane region" description="Helical" evidence="7">
    <location>
        <begin position="407"/>
        <end position="430"/>
    </location>
</feature>
<keyword evidence="5 7" id="KW-1133">Transmembrane helix</keyword>
<dbReference type="InterPro" id="IPR036259">
    <property type="entry name" value="MFS_trans_sf"/>
</dbReference>
<reference evidence="9" key="1">
    <citation type="submission" date="2023-08" db="EMBL/GenBank/DDBJ databases">
        <title>Functional annotation and safety assessment of Bacillus stercoris.</title>
        <authorList>
            <person name="Pandit N.T."/>
            <person name="Ahir S.V."/>
            <person name="Chauhan D.A."/>
            <person name="Bose A."/>
            <person name="Dunlap C."/>
            <person name="Doshi J.A."/>
        </authorList>
    </citation>
    <scope>NUCLEOTIDE SEQUENCE</scope>
    <source>
        <strain evidence="9">ZBMF30</strain>
    </source>
</reference>
<dbReference type="RefSeq" id="WP_306645089.1">
    <property type="nucleotide sequence ID" value="NZ_JAVCYS010000002.1"/>
</dbReference>
<feature type="transmembrane region" description="Helical" evidence="7">
    <location>
        <begin position="238"/>
        <end position="254"/>
    </location>
</feature>
<evidence type="ECO:0000313" key="10">
    <source>
        <dbReference type="Proteomes" id="UP001177898"/>
    </source>
</evidence>
<feature type="transmembrane region" description="Helical" evidence="7">
    <location>
        <begin position="305"/>
        <end position="324"/>
    </location>
</feature>
<evidence type="ECO:0000313" key="9">
    <source>
        <dbReference type="EMBL" id="MDQ1851592.1"/>
    </source>
</evidence>
<evidence type="ECO:0000256" key="7">
    <source>
        <dbReference type="SAM" id="Phobius"/>
    </source>
</evidence>
<feature type="transmembrane region" description="Helical" evidence="7">
    <location>
        <begin position="109"/>
        <end position="130"/>
    </location>
</feature>
<feature type="transmembrane region" description="Helical" evidence="7">
    <location>
        <begin position="364"/>
        <end position="386"/>
    </location>
</feature>
<proteinExistence type="predicted"/>
<feature type="transmembrane region" description="Helical" evidence="7">
    <location>
        <begin position="170"/>
        <end position="192"/>
    </location>
</feature>
<keyword evidence="10" id="KW-1185">Reference proteome</keyword>
<dbReference type="Pfam" id="PF07690">
    <property type="entry name" value="MFS_1"/>
    <property type="match status" value="1"/>
</dbReference>
<dbReference type="SUPFAM" id="SSF103473">
    <property type="entry name" value="MFS general substrate transporter"/>
    <property type="match status" value="1"/>
</dbReference>
<feature type="transmembrane region" description="Helical" evidence="7">
    <location>
        <begin position="142"/>
        <end position="164"/>
    </location>
</feature>
<feature type="transmembrane region" description="Helical" evidence="7">
    <location>
        <begin position="442"/>
        <end position="463"/>
    </location>
</feature>
<keyword evidence="2" id="KW-0813">Transport</keyword>
<feature type="transmembrane region" description="Helical" evidence="7">
    <location>
        <begin position="274"/>
        <end position="299"/>
    </location>
</feature>
<evidence type="ECO:0000259" key="8">
    <source>
        <dbReference type="PROSITE" id="PS50850"/>
    </source>
</evidence>
<dbReference type="Gene3D" id="1.20.1720.10">
    <property type="entry name" value="Multidrug resistance protein D"/>
    <property type="match status" value="1"/>
</dbReference>
<comment type="subcellular location">
    <subcellularLocation>
        <location evidence="1">Cell membrane</location>
        <topology evidence="1">Multi-pass membrane protein</topology>
    </subcellularLocation>
</comment>
<dbReference type="NCBIfam" id="TIGR00711">
    <property type="entry name" value="efflux_EmrB"/>
    <property type="match status" value="1"/>
</dbReference>
<organism evidence="9 10">
    <name type="scientific">Bacillus stercoris</name>
    <dbReference type="NCBI Taxonomy" id="2054641"/>
    <lineage>
        <taxon>Bacteria</taxon>
        <taxon>Bacillati</taxon>
        <taxon>Bacillota</taxon>
        <taxon>Bacilli</taxon>
        <taxon>Bacillales</taxon>
        <taxon>Bacillaceae</taxon>
        <taxon>Bacillus</taxon>
    </lineage>
</organism>
<keyword evidence="4 7" id="KW-0812">Transmembrane</keyword>
<evidence type="ECO:0000256" key="3">
    <source>
        <dbReference type="ARBA" id="ARBA00022475"/>
    </source>
</evidence>
<evidence type="ECO:0000256" key="6">
    <source>
        <dbReference type="ARBA" id="ARBA00023136"/>
    </source>
</evidence>
<dbReference type="PANTHER" id="PTHR42718">
    <property type="entry name" value="MAJOR FACILITATOR SUPERFAMILY MULTIDRUG TRANSPORTER MFSC"/>
    <property type="match status" value="1"/>
</dbReference>
<dbReference type="Gene3D" id="1.20.1250.20">
    <property type="entry name" value="MFS general substrate transporter like domains"/>
    <property type="match status" value="1"/>
</dbReference>
<dbReference type="Proteomes" id="UP001177898">
    <property type="component" value="Unassembled WGS sequence"/>
</dbReference>
<gene>
    <name evidence="9" type="ORF">RAQ16_04160</name>
</gene>
<keyword evidence="3" id="KW-1003">Cell membrane</keyword>
<feature type="transmembrane region" description="Helical" evidence="7">
    <location>
        <begin position="336"/>
        <end position="358"/>
    </location>
</feature>
<accession>A0ABU0V3U4</accession>
<name>A0ABU0V3U4_9BACI</name>
<evidence type="ECO:0000256" key="1">
    <source>
        <dbReference type="ARBA" id="ARBA00004651"/>
    </source>
</evidence>
<evidence type="ECO:0000256" key="4">
    <source>
        <dbReference type="ARBA" id="ARBA00022692"/>
    </source>
</evidence>
<evidence type="ECO:0000256" key="2">
    <source>
        <dbReference type="ARBA" id="ARBA00022448"/>
    </source>
</evidence>
<feature type="transmembrane region" description="Helical" evidence="7">
    <location>
        <begin position="54"/>
        <end position="77"/>
    </location>
</feature>
<protein>
    <submittedName>
        <fullName evidence="9">MDR family MFS transporter</fullName>
    </submittedName>
</protein>
<keyword evidence="6 7" id="KW-0472">Membrane</keyword>
<feature type="transmembrane region" description="Helical" evidence="7">
    <location>
        <begin position="204"/>
        <end position="223"/>
    </location>
</feature>
<dbReference type="EMBL" id="JAVCYS010000002">
    <property type="protein sequence ID" value="MDQ1851592.1"/>
    <property type="molecule type" value="Genomic_DNA"/>
</dbReference>
<dbReference type="InterPro" id="IPR020846">
    <property type="entry name" value="MFS_dom"/>
</dbReference>